<comment type="caution">
    <text evidence="1">The sequence shown here is derived from an EMBL/GenBank/DDBJ whole genome shotgun (WGS) entry which is preliminary data.</text>
</comment>
<accession>A0AAW2XR36</accession>
<protein>
    <submittedName>
        <fullName evidence="1">Uncharacterized protein</fullName>
    </submittedName>
</protein>
<reference evidence="1" key="2">
    <citation type="journal article" date="2024" name="Plant">
        <title>Genomic evolution and insights into agronomic trait innovations of Sesamum species.</title>
        <authorList>
            <person name="Miao H."/>
            <person name="Wang L."/>
            <person name="Qu L."/>
            <person name="Liu H."/>
            <person name="Sun Y."/>
            <person name="Le M."/>
            <person name="Wang Q."/>
            <person name="Wei S."/>
            <person name="Zheng Y."/>
            <person name="Lin W."/>
            <person name="Duan Y."/>
            <person name="Cao H."/>
            <person name="Xiong S."/>
            <person name="Wang X."/>
            <person name="Wei L."/>
            <person name="Li C."/>
            <person name="Ma Q."/>
            <person name="Ju M."/>
            <person name="Zhao R."/>
            <person name="Li G."/>
            <person name="Mu C."/>
            <person name="Tian Q."/>
            <person name="Mei H."/>
            <person name="Zhang T."/>
            <person name="Gao T."/>
            <person name="Zhang H."/>
        </authorList>
    </citation>
    <scope>NUCLEOTIDE SEQUENCE</scope>
    <source>
        <strain evidence="1">KEN1</strain>
    </source>
</reference>
<gene>
    <name evidence="1" type="ORF">Slati_0765200</name>
</gene>
<proteinExistence type="predicted"/>
<dbReference type="EMBL" id="JACGWN010000003">
    <property type="protein sequence ID" value="KAL0454260.1"/>
    <property type="molecule type" value="Genomic_DNA"/>
</dbReference>
<sequence length="63" mass="6928">MKITWREVAGSQIARLRVRQVADCWLAGRELAKSLAAGLQVTSSPGRLISDLRELRAADHLGE</sequence>
<name>A0AAW2XR36_9LAMI</name>
<evidence type="ECO:0000313" key="1">
    <source>
        <dbReference type="EMBL" id="KAL0454260.1"/>
    </source>
</evidence>
<dbReference type="AlphaFoldDB" id="A0AAW2XR36"/>
<organism evidence="1">
    <name type="scientific">Sesamum latifolium</name>
    <dbReference type="NCBI Taxonomy" id="2727402"/>
    <lineage>
        <taxon>Eukaryota</taxon>
        <taxon>Viridiplantae</taxon>
        <taxon>Streptophyta</taxon>
        <taxon>Embryophyta</taxon>
        <taxon>Tracheophyta</taxon>
        <taxon>Spermatophyta</taxon>
        <taxon>Magnoliopsida</taxon>
        <taxon>eudicotyledons</taxon>
        <taxon>Gunneridae</taxon>
        <taxon>Pentapetalae</taxon>
        <taxon>asterids</taxon>
        <taxon>lamiids</taxon>
        <taxon>Lamiales</taxon>
        <taxon>Pedaliaceae</taxon>
        <taxon>Sesamum</taxon>
    </lineage>
</organism>
<reference evidence="1" key="1">
    <citation type="submission" date="2020-06" db="EMBL/GenBank/DDBJ databases">
        <authorList>
            <person name="Li T."/>
            <person name="Hu X."/>
            <person name="Zhang T."/>
            <person name="Song X."/>
            <person name="Zhang H."/>
            <person name="Dai N."/>
            <person name="Sheng W."/>
            <person name="Hou X."/>
            <person name="Wei L."/>
        </authorList>
    </citation>
    <scope>NUCLEOTIDE SEQUENCE</scope>
    <source>
        <strain evidence="1">KEN1</strain>
        <tissue evidence="1">Leaf</tissue>
    </source>
</reference>